<name>A0ABP6REW0_9MICC</name>
<dbReference type="CDD" id="cd00586">
    <property type="entry name" value="4HBT"/>
    <property type="match status" value="1"/>
</dbReference>
<dbReference type="SUPFAM" id="SSF54637">
    <property type="entry name" value="Thioesterase/thiol ester dehydrase-isomerase"/>
    <property type="match status" value="1"/>
</dbReference>
<evidence type="ECO:0000313" key="2">
    <source>
        <dbReference type="Proteomes" id="UP001501736"/>
    </source>
</evidence>
<dbReference type="InterPro" id="IPR029069">
    <property type="entry name" value="HotDog_dom_sf"/>
</dbReference>
<dbReference type="InterPro" id="IPR050563">
    <property type="entry name" value="4-hydroxybenzoyl-CoA_TE"/>
</dbReference>
<dbReference type="PANTHER" id="PTHR31793">
    <property type="entry name" value="4-HYDROXYBENZOYL-COA THIOESTERASE FAMILY MEMBER"/>
    <property type="match status" value="1"/>
</dbReference>
<proteinExistence type="predicted"/>
<comment type="caution">
    <text evidence="1">The sequence shown here is derived from an EMBL/GenBank/DDBJ whole genome shotgun (WGS) entry which is preliminary data.</text>
</comment>
<gene>
    <name evidence="1" type="ORF">GCM10020260_21960</name>
</gene>
<organism evidence="1 2">
    <name type="scientific">Nesterenkonia halobia</name>
    <dbReference type="NCBI Taxonomy" id="37922"/>
    <lineage>
        <taxon>Bacteria</taxon>
        <taxon>Bacillati</taxon>
        <taxon>Actinomycetota</taxon>
        <taxon>Actinomycetes</taxon>
        <taxon>Micrococcales</taxon>
        <taxon>Micrococcaceae</taxon>
        <taxon>Nesterenkonia</taxon>
    </lineage>
</organism>
<dbReference type="RefSeq" id="WP_344721281.1">
    <property type="nucleotide sequence ID" value="NZ_BAAAYG010000009.1"/>
</dbReference>
<evidence type="ECO:0000313" key="1">
    <source>
        <dbReference type="EMBL" id="GAA3286712.1"/>
    </source>
</evidence>
<reference evidence="2" key="1">
    <citation type="journal article" date="2019" name="Int. J. Syst. Evol. Microbiol.">
        <title>The Global Catalogue of Microorganisms (GCM) 10K type strain sequencing project: providing services to taxonomists for standard genome sequencing and annotation.</title>
        <authorList>
            <consortium name="The Broad Institute Genomics Platform"/>
            <consortium name="The Broad Institute Genome Sequencing Center for Infectious Disease"/>
            <person name="Wu L."/>
            <person name="Ma J."/>
        </authorList>
    </citation>
    <scope>NUCLEOTIDE SEQUENCE [LARGE SCALE GENOMIC DNA]</scope>
    <source>
        <strain evidence="2">JCM 11483</strain>
    </source>
</reference>
<dbReference type="Gene3D" id="3.10.129.10">
    <property type="entry name" value="Hotdog Thioesterase"/>
    <property type="match status" value="1"/>
</dbReference>
<dbReference type="EMBL" id="BAAAYG010000009">
    <property type="protein sequence ID" value="GAA3286712.1"/>
    <property type="molecule type" value="Genomic_DNA"/>
</dbReference>
<dbReference type="PANTHER" id="PTHR31793:SF2">
    <property type="entry name" value="BLR1345 PROTEIN"/>
    <property type="match status" value="1"/>
</dbReference>
<protein>
    <submittedName>
        <fullName evidence="1">Thioesterase family protein</fullName>
    </submittedName>
</protein>
<dbReference type="Pfam" id="PF13279">
    <property type="entry name" value="4HBT_2"/>
    <property type="match status" value="1"/>
</dbReference>
<keyword evidence="2" id="KW-1185">Reference proteome</keyword>
<accession>A0ABP6REW0</accession>
<dbReference type="Proteomes" id="UP001501736">
    <property type="component" value="Unassembled WGS sequence"/>
</dbReference>
<sequence length="155" mass="16220">MSAAEPTAAGAGPPSHRTTVAAEWVDYNGHMSEAFYVLVFGHATDGVLEHIGLGPEGREHSGCSVYTVEAHVRYLQEVGLGAPLTVRTRVVGVGAKTLHLAHEMVSGEELVATEEVLGLHVDQQAGATTPFDAAVAERAAALVEAPPSWCGRRLG</sequence>